<dbReference type="Pfam" id="PF00903">
    <property type="entry name" value="Glyoxalase"/>
    <property type="match status" value="1"/>
</dbReference>
<dbReference type="GO" id="GO:0051213">
    <property type="term" value="F:dioxygenase activity"/>
    <property type="evidence" value="ECO:0007669"/>
    <property type="project" value="UniProtKB-KW"/>
</dbReference>
<keyword evidence="3" id="KW-0223">Dioxygenase</keyword>
<feature type="signal peptide" evidence="1">
    <location>
        <begin position="1"/>
        <end position="16"/>
    </location>
</feature>
<dbReference type="PANTHER" id="PTHR46142">
    <property type="match status" value="1"/>
</dbReference>
<dbReference type="KEGG" id="fae:FAES_4872"/>
<dbReference type="InterPro" id="IPR037523">
    <property type="entry name" value="VOC_core"/>
</dbReference>
<evidence type="ECO:0000256" key="1">
    <source>
        <dbReference type="SAM" id="SignalP"/>
    </source>
</evidence>
<reference evidence="3 4" key="1">
    <citation type="journal article" date="2012" name="J. Bacteriol.">
        <title>Genome Sequence of Fibrella aestuarina BUZ 2T, a Filamentous Marine Bacterium.</title>
        <authorList>
            <person name="Filippini M."/>
            <person name="Qi W."/>
            <person name="Blom J."/>
            <person name="Goesmann A."/>
            <person name="Smits T.H."/>
            <person name="Bagheri H.C."/>
        </authorList>
    </citation>
    <scope>NUCLEOTIDE SEQUENCE [LARGE SCALE GENOMIC DNA]</scope>
    <source>
        <strain evidence="4">BUZ 2T</strain>
    </source>
</reference>
<name>I0KFG8_9BACT</name>
<dbReference type="HOGENOM" id="CLU_046006_12_4_10"/>
<dbReference type="Proteomes" id="UP000011058">
    <property type="component" value="Chromosome"/>
</dbReference>
<keyword evidence="1" id="KW-0732">Signal</keyword>
<dbReference type="PANTHER" id="PTHR46142:SF3">
    <property type="entry name" value="F18B13.24 PROTEIN"/>
    <property type="match status" value="1"/>
</dbReference>
<dbReference type="CDD" id="cd07245">
    <property type="entry name" value="VOC_like"/>
    <property type="match status" value="1"/>
</dbReference>
<dbReference type="STRING" id="1166018.FAES_4872"/>
<sequence>MRFLLPLLLLAQLAVAQDKLGVVGHNHMALHVKDMAVSTAFFRDVMGFKPIPVPENLKAIRSWFDLGNGQQLHLMAGRPDTEQIIHDKNASHFALFVDDIAKSEAYLKSKNITYHKQVRFDGVTQIYFPDPDGYLWELNQGKVIPKAY</sequence>
<organism evidence="3 4">
    <name type="scientific">Fibrella aestuarina BUZ 2</name>
    <dbReference type="NCBI Taxonomy" id="1166018"/>
    <lineage>
        <taxon>Bacteria</taxon>
        <taxon>Pseudomonadati</taxon>
        <taxon>Bacteroidota</taxon>
        <taxon>Cytophagia</taxon>
        <taxon>Cytophagales</taxon>
        <taxon>Spirosomataceae</taxon>
        <taxon>Fibrella</taxon>
    </lineage>
</organism>
<dbReference type="InterPro" id="IPR004360">
    <property type="entry name" value="Glyas_Fos-R_dOase_dom"/>
</dbReference>
<gene>
    <name evidence="3" type="ORF">FAES_4872</name>
</gene>
<keyword evidence="3" id="KW-0560">Oxidoreductase</keyword>
<dbReference type="SUPFAM" id="SSF54593">
    <property type="entry name" value="Glyoxalase/Bleomycin resistance protein/Dihydroxybiphenyl dioxygenase"/>
    <property type="match status" value="1"/>
</dbReference>
<evidence type="ECO:0000313" key="3">
    <source>
        <dbReference type="EMBL" id="CCH02871.1"/>
    </source>
</evidence>
<dbReference type="PROSITE" id="PS51819">
    <property type="entry name" value="VOC"/>
    <property type="match status" value="1"/>
</dbReference>
<proteinExistence type="predicted"/>
<evidence type="ECO:0000259" key="2">
    <source>
        <dbReference type="PROSITE" id="PS51819"/>
    </source>
</evidence>
<dbReference type="eggNOG" id="COG0346">
    <property type="taxonomic scope" value="Bacteria"/>
</dbReference>
<dbReference type="Gene3D" id="3.10.180.10">
    <property type="entry name" value="2,3-Dihydroxybiphenyl 1,2-Dioxygenase, domain 1"/>
    <property type="match status" value="1"/>
</dbReference>
<dbReference type="EMBL" id="HE796683">
    <property type="protein sequence ID" value="CCH02871.1"/>
    <property type="molecule type" value="Genomic_DNA"/>
</dbReference>
<evidence type="ECO:0000313" key="4">
    <source>
        <dbReference type="Proteomes" id="UP000011058"/>
    </source>
</evidence>
<dbReference type="AlphaFoldDB" id="I0KFG8"/>
<protein>
    <submittedName>
        <fullName evidence="3">Glyoxalase/bleomycin resistance protein/dioxygenase</fullName>
    </submittedName>
</protein>
<feature type="chain" id="PRO_5003630571" evidence="1">
    <location>
        <begin position="17"/>
        <end position="148"/>
    </location>
</feature>
<accession>I0KFG8</accession>
<dbReference type="RefSeq" id="WP_015333970.1">
    <property type="nucleotide sequence ID" value="NC_020054.1"/>
</dbReference>
<keyword evidence="4" id="KW-1185">Reference proteome</keyword>
<feature type="domain" description="VOC" evidence="2">
    <location>
        <begin position="24"/>
        <end position="141"/>
    </location>
</feature>
<dbReference type="OrthoDB" id="192739at2"/>
<dbReference type="InterPro" id="IPR029068">
    <property type="entry name" value="Glyas_Bleomycin-R_OHBP_Dase"/>
</dbReference>
<dbReference type="PATRIC" id="fig|1166018.3.peg.1842"/>